<accession>A0A3M5UHN0</accession>
<reference evidence="1 2" key="1">
    <citation type="submission" date="2018-08" db="EMBL/GenBank/DDBJ databases">
        <title>Recombination of ecologically and evolutionarily significant loci maintains genetic cohesion in the Pseudomonas syringae species complex.</title>
        <authorList>
            <person name="Dillon M."/>
            <person name="Thakur S."/>
            <person name="Almeida R.N.D."/>
            <person name="Weir B.S."/>
            <person name="Guttman D.S."/>
        </authorList>
    </citation>
    <scope>NUCLEOTIDE SEQUENCE [LARGE SCALE GENOMIC DNA]</scope>
    <source>
        <strain evidence="1 2">ICMP 14479</strain>
    </source>
</reference>
<evidence type="ECO:0000313" key="2">
    <source>
        <dbReference type="Proteomes" id="UP000280395"/>
    </source>
</evidence>
<dbReference type="AlphaFoldDB" id="A0A3M5UHN0"/>
<dbReference type="EMBL" id="RBUA01001343">
    <property type="protein sequence ID" value="RMU44817.1"/>
    <property type="molecule type" value="Genomic_DNA"/>
</dbReference>
<proteinExistence type="predicted"/>
<protein>
    <recommendedName>
        <fullName evidence="3">Molecular chaperone</fullName>
    </recommendedName>
</protein>
<organism evidence="1 2">
    <name type="scientific">Pseudomonas syringae pv. avii</name>
    <dbReference type="NCBI Taxonomy" id="663959"/>
    <lineage>
        <taxon>Bacteria</taxon>
        <taxon>Pseudomonadati</taxon>
        <taxon>Pseudomonadota</taxon>
        <taxon>Gammaproteobacteria</taxon>
        <taxon>Pseudomonadales</taxon>
        <taxon>Pseudomonadaceae</taxon>
        <taxon>Pseudomonas</taxon>
        <taxon>Pseudomonas syringae</taxon>
    </lineage>
</organism>
<dbReference type="Proteomes" id="UP000280395">
    <property type="component" value="Unassembled WGS sequence"/>
</dbReference>
<gene>
    <name evidence="1" type="ORF">ALP29_200525</name>
</gene>
<name>A0A3M5UHN0_PSESX</name>
<sequence length="150" mass="16824">MPQQLQAGELVGIQDDSGQGWSVAIVRWVRQVRSGGTQMGIELIAPFAQPCGMQLIREQQNSQYLRTLMLPEVRAMEKPPTVLAPRLPFQEGSKVMINVDGEERRASLSNRRISSASYNQFEYQIYDAPKAAEVEQAKPGQEFDSLWGTL</sequence>
<evidence type="ECO:0000313" key="1">
    <source>
        <dbReference type="EMBL" id="RMU44817.1"/>
    </source>
</evidence>
<comment type="caution">
    <text evidence="1">The sequence shown here is derived from an EMBL/GenBank/DDBJ whole genome shotgun (WGS) entry which is preliminary data.</text>
</comment>
<evidence type="ECO:0008006" key="3">
    <source>
        <dbReference type="Google" id="ProtNLM"/>
    </source>
</evidence>